<keyword evidence="3" id="KW-1185">Reference proteome</keyword>
<dbReference type="RefSeq" id="XP_007731334.1">
    <property type="nucleotide sequence ID" value="XM_007733144.1"/>
</dbReference>
<dbReference type="AlphaFoldDB" id="W9YAS1"/>
<gene>
    <name evidence="2" type="ORF">A1O3_03004</name>
</gene>
<reference evidence="2 3" key="1">
    <citation type="submission" date="2013-03" db="EMBL/GenBank/DDBJ databases">
        <title>The Genome Sequence of Capronia epimyces CBS 606.96.</title>
        <authorList>
            <consortium name="The Broad Institute Genomics Platform"/>
            <person name="Cuomo C."/>
            <person name="de Hoog S."/>
            <person name="Gorbushina A."/>
            <person name="Walker B."/>
            <person name="Young S.K."/>
            <person name="Zeng Q."/>
            <person name="Gargeya S."/>
            <person name="Fitzgerald M."/>
            <person name="Haas B."/>
            <person name="Abouelleil A."/>
            <person name="Allen A.W."/>
            <person name="Alvarado L."/>
            <person name="Arachchi H.M."/>
            <person name="Berlin A.M."/>
            <person name="Chapman S.B."/>
            <person name="Gainer-Dewar J."/>
            <person name="Goldberg J."/>
            <person name="Griggs A."/>
            <person name="Gujja S."/>
            <person name="Hansen M."/>
            <person name="Howarth C."/>
            <person name="Imamovic A."/>
            <person name="Ireland A."/>
            <person name="Larimer J."/>
            <person name="McCowan C."/>
            <person name="Murphy C."/>
            <person name="Pearson M."/>
            <person name="Poon T.W."/>
            <person name="Priest M."/>
            <person name="Roberts A."/>
            <person name="Saif S."/>
            <person name="Shea T."/>
            <person name="Sisk P."/>
            <person name="Sykes S."/>
            <person name="Wortman J."/>
            <person name="Nusbaum C."/>
            <person name="Birren B."/>
        </authorList>
    </citation>
    <scope>NUCLEOTIDE SEQUENCE [LARGE SCALE GENOMIC DNA]</scope>
    <source>
        <strain evidence="2 3">CBS 606.96</strain>
    </source>
</reference>
<dbReference type="PANTHER" id="PTHR43319">
    <property type="entry name" value="BETA-LACTAMASE-RELATED"/>
    <property type="match status" value="1"/>
</dbReference>
<feature type="domain" description="Beta-lactamase-related" evidence="1">
    <location>
        <begin position="16"/>
        <end position="361"/>
    </location>
</feature>
<dbReference type="OrthoDB" id="5946976at2759"/>
<dbReference type="GeneID" id="19167134"/>
<evidence type="ECO:0000259" key="1">
    <source>
        <dbReference type="Pfam" id="PF00144"/>
    </source>
</evidence>
<dbReference type="Pfam" id="PF00144">
    <property type="entry name" value="Beta-lactamase"/>
    <property type="match status" value="1"/>
</dbReference>
<accession>W9YAS1</accession>
<dbReference type="STRING" id="1182542.W9YAS1"/>
<comment type="caution">
    <text evidence="2">The sequence shown here is derived from an EMBL/GenBank/DDBJ whole genome shotgun (WGS) entry which is preliminary data.</text>
</comment>
<dbReference type="InterPro" id="IPR001466">
    <property type="entry name" value="Beta-lactam-related"/>
</dbReference>
<protein>
    <submittedName>
        <fullName evidence="2">Beta-lactamase</fullName>
    </submittedName>
</protein>
<dbReference type="eggNOG" id="ENOG502RZX2">
    <property type="taxonomic scope" value="Eukaryota"/>
</dbReference>
<dbReference type="PANTHER" id="PTHR43319:SF3">
    <property type="entry name" value="BETA-LACTAMASE-RELATED DOMAIN-CONTAINING PROTEIN"/>
    <property type="match status" value="1"/>
</dbReference>
<name>W9YAS1_9EURO</name>
<dbReference type="HOGENOM" id="CLU_035614_3_0_1"/>
<proteinExistence type="predicted"/>
<dbReference type="Gene3D" id="3.40.710.10">
    <property type="entry name" value="DD-peptidase/beta-lactamase superfamily"/>
    <property type="match status" value="1"/>
</dbReference>
<dbReference type="SUPFAM" id="SSF56601">
    <property type="entry name" value="beta-lactamase/transpeptidase-like"/>
    <property type="match status" value="1"/>
</dbReference>
<dbReference type="EMBL" id="AMGY01000002">
    <property type="protein sequence ID" value="EXJ89937.1"/>
    <property type="molecule type" value="Genomic_DNA"/>
</dbReference>
<dbReference type="InterPro" id="IPR052907">
    <property type="entry name" value="Beta-lactamase/esterase"/>
</dbReference>
<dbReference type="InterPro" id="IPR012338">
    <property type="entry name" value="Beta-lactam/transpept-like"/>
</dbReference>
<evidence type="ECO:0000313" key="3">
    <source>
        <dbReference type="Proteomes" id="UP000019478"/>
    </source>
</evidence>
<dbReference type="Proteomes" id="UP000019478">
    <property type="component" value="Unassembled WGS sequence"/>
</dbReference>
<organism evidence="2 3">
    <name type="scientific">Capronia epimyces CBS 606.96</name>
    <dbReference type="NCBI Taxonomy" id="1182542"/>
    <lineage>
        <taxon>Eukaryota</taxon>
        <taxon>Fungi</taxon>
        <taxon>Dikarya</taxon>
        <taxon>Ascomycota</taxon>
        <taxon>Pezizomycotina</taxon>
        <taxon>Eurotiomycetes</taxon>
        <taxon>Chaetothyriomycetidae</taxon>
        <taxon>Chaetothyriales</taxon>
        <taxon>Herpotrichiellaceae</taxon>
        <taxon>Capronia</taxon>
    </lineage>
</organism>
<sequence length="393" mass="42315">MARVEGQAEAPFEGLRELLAQQIASGDELGASIVVNIDGKNVVDLWGGHADEARTRPWTQDTITNVWSATKTVATLAVLVLADRGLVDVDAPVAQYWAEFGANGKQGVLVRHLLSHTSGVSGWEEPITLEQVEDLAVAVPRLAAQAPWWEPGTASGYHSTNMGHLLGELVRRVSGKPMKQFVADELAGPLGADFQIGAREEDWPRIAPVVPPPPVPFDMSKLDPTGPAVKTFVNPGMDARYSWTPGWRRADMAGVNGHGNARSLVRILSALSLGGKVDGVSLLSPATIDHIFRKQADGVDLVLDTPLTWGIGYALTSDASRQSLPWLPAGRVCFWGGWGGSLILMDLDRKLTFSYAMNRMSYLMTDAGPSPIGNVNAEIYLRAVYKALGVEGY</sequence>
<evidence type="ECO:0000313" key="2">
    <source>
        <dbReference type="EMBL" id="EXJ89937.1"/>
    </source>
</evidence>